<dbReference type="EMBL" id="BOPH01000034">
    <property type="protein sequence ID" value="GIJ67967.1"/>
    <property type="molecule type" value="Genomic_DNA"/>
</dbReference>
<evidence type="ECO:0000259" key="2">
    <source>
        <dbReference type="Pfam" id="PF07811"/>
    </source>
</evidence>
<feature type="domain" description="TadE-like" evidence="2">
    <location>
        <begin position="9"/>
        <end position="51"/>
    </location>
</feature>
<keyword evidence="1" id="KW-0812">Transmembrane</keyword>
<evidence type="ECO:0000313" key="4">
    <source>
        <dbReference type="Proteomes" id="UP000635606"/>
    </source>
</evidence>
<name>A0A8J3ZPT9_9ACTN</name>
<dbReference type="AlphaFoldDB" id="A0A8J3ZPT9"/>
<reference evidence="3" key="1">
    <citation type="submission" date="2021-01" db="EMBL/GenBank/DDBJ databases">
        <title>Whole genome shotgun sequence of Virgisporangium ochraceum NBRC 16418.</title>
        <authorList>
            <person name="Komaki H."/>
            <person name="Tamura T."/>
        </authorList>
    </citation>
    <scope>NUCLEOTIDE SEQUENCE</scope>
    <source>
        <strain evidence="3">NBRC 16418</strain>
    </source>
</reference>
<keyword evidence="4" id="KW-1185">Reference proteome</keyword>
<organism evidence="3 4">
    <name type="scientific">Virgisporangium ochraceum</name>
    <dbReference type="NCBI Taxonomy" id="65505"/>
    <lineage>
        <taxon>Bacteria</taxon>
        <taxon>Bacillati</taxon>
        <taxon>Actinomycetota</taxon>
        <taxon>Actinomycetes</taxon>
        <taxon>Micromonosporales</taxon>
        <taxon>Micromonosporaceae</taxon>
        <taxon>Virgisporangium</taxon>
    </lineage>
</organism>
<gene>
    <name evidence="3" type="ORF">Voc01_028840</name>
</gene>
<evidence type="ECO:0000256" key="1">
    <source>
        <dbReference type="SAM" id="Phobius"/>
    </source>
</evidence>
<feature type="transmembrane region" description="Helical" evidence="1">
    <location>
        <begin position="12"/>
        <end position="32"/>
    </location>
</feature>
<comment type="caution">
    <text evidence="3">The sequence shown here is derived from an EMBL/GenBank/DDBJ whole genome shotgun (WGS) entry which is preliminary data.</text>
</comment>
<keyword evidence="1" id="KW-0472">Membrane</keyword>
<keyword evidence="1" id="KW-1133">Transmembrane helix</keyword>
<proteinExistence type="predicted"/>
<sequence length="145" mass="14916">MTPRRRDDGSVSVELAILMPAFLVLIALAVVVGRQAVAQSAVDLAAHDAARAASLSRSAAVAEDRATDAARQTLARQNLGCVELTVTVDVDGFAVPVGQPASVGVRVACEVTFEDVAMPGVPGSRVLTASFESPLDRYRGRGGGG</sequence>
<dbReference type="InterPro" id="IPR012495">
    <property type="entry name" value="TadE-like_dom"/>
</dbReference>
<dbReference type="RefSeq" id="WP_239160186.1">
    <property type="nucleotide sequence ID" value="NZ_BOPH01000034.1"/>
</dbReference>
<accession>A0A8J3ZPT9</accession>
<dbReference type="Proteomes" id="UP000635606">
    <property type="component" value="Unassembled WGS sequence"/>
</dbReference>
<evidence type="ECO:0000313" key="3">
    <source>
        <dbReference type="EMBL" id="GIJ67967.1"/>
    </source>
</evidence>
<protein>
    <recommendedName>
        <fullName evidence="2">TadE-like domain-containing protein</fullName>
    </recommendedName>
</protein>
<dbReference type="Pfam" id="PF07811">
    <property type="entry name" value="TadE"/>
    <property type="match status" value="1"/>
</dbReference>